<protein>
    <submittedName>
        <fullName evidence="1">Uncharacterized protein</fullName>
    </submittedName>
</protein>
<proteinExistence type="predicted"/>
<dbReference type="Proteomes" id="UP000793456">
    <property type="component" value="Chromosome XIX"/>
</dbReference>
<evidence type="ECO:0000313" key="1">
    <source>
        <dbReference type="EMBL" id="TMS06349.1"/>
    </source>
</evidence>
<sequence>MSGMTTAGSSATIPPSQRTTSPSPTWEKERPLSIVSSPRMPLVSTVYPLRPPDQFTCKDEYSPPKAELDSKLLGETVTVTAGSDLVLDGAVGGKPEPTVYWAKGDKILDPGEKYSLTYTATRAMVVIKNCDRYDTGRYTLTVKNASGIKTASVSVKVLDTPGCPADKIVISRVTEEKCTVSWKIPLEDGGDIVSHYIVERRETSRLNWVLMEAECKTLSCVSSKLIKNNEYIFRVRGVNKFGPGVPLESEPVIARNAYTIPSQPGTPEASAVGKEHVIIEWLKPESDGGSEIKNYIVDKREKSSTRWTRVNKTYTIYDTRLKITGLLEGSEYQFRVTAVNAAGDSQPSDATPYILCKDPTYTPAPPSMPRITDTTKHSISMTWTRPMYDGGSDVTGYVVEILEEGIAQWYRATAKALKTNEYVAAGLASNKKYKFRVAAINSNGTGEFSEPSAEVEPLEKIEMPDLELADDLKKTVCLRAGGTLRLVVFVTGRPAPVIAWRKTGVELQSRGYIETTESYTSLMVEKVNRYDSGKYVVEAENPSGKKTATIIVKVYDTPGPPSSVKVKDYTRESVVITWDVPSIDGGAHVSNYIIEKREASMKSYKTVTTECRKTLFRITGLEEGVQYFFRVLPENIYGVGEPCETAEAVLVCEVPSVPLNFQVVDVTKSSVSLQWEKPLHDGASRLTGYIVEACKVGTDRWSTVATAKASVSHCTIQSLTENDQYLFRIRATNSRGASEPMDTVTPVVIQDIKVMPKIDMTSIPQKIVHVHRGKPIDLNIPIKAKPQPVCSWFFGGVKLKDSLDRIKIDSNGKYTHLVIRETTINDTGDYTLEVKNAIGMATEVIKVIILDKPGIPVGPVKIEETDGVSVTISWQPPEKDGGANVSGYVVEQRDAHRPGWLTVSESVTRPCFKFTRLSEGTEYVFRVAAMNRFGIGGFLQSEVVECKSPKTIPGPPSRPEVVDVTHEGMTLTWQPPEDNGGSTIAGYIIERKEARSDRWMRINKNTVTMTRYRSSGLIEGLEYEYRITAVNSRGAGKPSESSAITVAMDPIEPPGAPLQARVTDTTRTSVSLAWLPPEEVGGSVITGYLIEMQKVDQVEWTLCNTTPTKMCEYTLTHMPQGAEYKFRDHRLQRWWIWRAR</sequence>
<evidence type="ECO:0000313" key="2">
    <source>
        <dbReference type="Proteomes" id="UP000793456"/>
    </source>
</evidence>
<accession>A0ACD3QIH1</accession>
<keyword evidence="2" id="KW-1185">Reference proteome</keyword>
<reference evidence="1" key="1">
    <citation type="submission" date="2018-11" db="EMBL/GenBank/DDBJ databases">
        <title>The sequence and de novo assembly of Larimichthys crocea genome using PacBio and Hi-C technologies.</title>
        <authorList>
            <person name="Xu P."/>
            <person name="Chen B."/>
            <person name="Zhou Z."/>
            <person name="Ke Q."/>
            <person name="Wu Y."/>
            <person name="Bai H."/>
            <person name="Pu F."/>
        </authorList>
    </citation>
    <scope>NUCLEOTIDE SEQUENCE</scope>
    <source>
        <tissue evidence="1">Muscle</tissue>
    </source>
</reference>
<comment type="caution">
    <text evidence="1">The sequence shown here is derived from an EMBL/GenBank/DDBJ whole genome shotgun (WGS) entry which is preliminary data.</text>
</comment>
<organism evidence="1 2">
    <name type="scientific">Larimichthys crocea</name>
    <name type="common">Large yellow croaker</name>
    <name type="synonym">Pseudosciaena crocea</name>
    <dbReference type="NCBI Taxonomy" id="215358"/>
    <lineage>
        <taxon>Eukaryota</taxon>
        <taxon>Metazoa</taxon>
        <taxon>Chordata</taxon>
        <taxon>Craniata</taxon>
        <taxon>Vertebrata</taxon>
        <taxon>Euteleostomi</taxon>
        <taxon>Actinopterygii</taxon>
        <taxon>Neopterygii</taxon>
        <taxon>Teleostei</taxon>
        <taxon>Neoteleostei</taxon>
        <taxon>Acanthomorphata</taxon>
        <taxon>Eupercaria</taxon>
        <taxon>Sciaenidae</taxon>
        <taxon>Larimichthys</taxon>
    </lineage>
</organism>
<gene>
    <name evidence="1" type="ORF">E3U43_016108</name>
</gene>
<dbReference type="EMBL" id="CM011692">
    <property type="protein sequence ID" value="TMS06349.1"/>
    <property type="molecule type" value="Genomic_DNA"/>
</dbReference>
<name>A0ACD3QIH1_LARCR</name>